<proteinExistence type="inferred from homology"/>
<dbReference type="GO" id="GO:0015459">
    <property type="term" value="F:potassium channel regulator activity"/>
    <property type="evidence" value="ECO:0007669"/>
    <property type="project" value="TreeGrafter"/>
</dbReference>
<dbReference type="Gene3D" id="3.40.50.1820">
    <property type="entry name" value="alpha/beta hydrolase"/>
    <property type="match status" value="1"/>
</dbReference>
<sequence>MASLYQRFTGKINTSRSFPAPPEASRLLGGQGPEDDGAGPKRLGAQAPTAAPRERGGGGGGAGGRPRFQYQARSDGDDEDELVGSNPPQRNWKGIAIALLVILVICSLIVTSVILLTPAEDNSLSQKKKVTVEDLFSDEFKVHDPEAKWISDNEFIYRERKGSVILRNVETNVSTVLIEGKKIESLRAIRYEISPDKEYALFSYNVEPIYQHSYTGYYVLSKIPHGDPQSLDPPEVSNAKLQYAGWGPKGQQLIFIFENNIYYCAHVGKQAIRVVSTGKEGVVYNGLSDWLYEEEILKTHIAHWWSPDGTRLAYATINDSRVPVMELPAYTGAAYPTARPYHYPKAGCENPSISLHVIGLNGPTHDLEMTPPDDPRMREYYITMVKWATSTKVAVNWLNRAQNVSILTLCDATTGVCTKKHEDESDAWLHRQNEEPAFSEDGRTFFFVRAIPQGGQGKFYHVAMSSSQPNSSNDNIQSVTSGDWDVTRILSYDEKRNKIYFLSTEDLPRRRQLYSASTVGSFNRQCLSCDLVENCTYFGASFSRSMDFFLLSCEGPGVPRVTVHSTTDKTKIFDLETNEHVQRAVEDRQMPKVEYRKIDVDDYSLPVQILKPATFAETTHYPLLLVVDGTPGSQSVAEKFEVSWETVMVSSHGAVVVKCDGRGSGFQGTKLLHEVRRRLGVLEERDQTEAVRTMLREQYVDRARVAVFGKDYGGYLSTSILPARDANQGPMFACGAALSPITDFRLHASAFSERYLGLHGLDNRAYELTQVARRVSALEEQRFLIIHATADEKIHFQHTAELITHLIKGKANYSLQIYPDSGHHFHSAPLRQHLYRSIINFFVGCFSVQDRVPTAAAKDEEED</sequence>
<dbReference type="PANTHER" id="PTHR11731:SF20">
    <property type="entry name" value="DIPEPTIDYL AMINOPEPTIDASE-LIKE PROTEIN 6"/>
    <property type="match status" value="1"/>
</dbReference>
<evidence type="ECO:0000256" key="5">
    <source>
        <dbReference type="ARBA" id="ARBA00022968"/>
    </source>
</evidence>
<keyword evidence="6 16" id="KW-1133">Transmembrane helix</keyword>
<keyword evidence="8" id="KW-1015">Disulfide bond</keyword>
<protein>
    <recommendedName>
        <fullName evidence="12">A-type potassium channel modulatory protein DPP6</fullName>
    </recommendedName>
    <alternativeName>
        <fullName evidence="13">Dipeptidyl aminopeptidase-like protein 6</fullName>
    </alternativeName>
    <alternativeName>
        <fullName evidence="11">Dipeptidyl peptidase 6</fullName>
    </alternativeName>
    <alternativeName>
        <fullName evidence="10">Dipeptidyl peptidase VI</fullName>
    </alternativeName>
</protein>
<accession>A0A7J8D4S1</accession>
<dbReference type="GO" id="GO:0008076">
    <property type="term" value="C:voltage-gated potassium channel complex"/>
    <property type="evidence" value="ECO:0007669"/>
    <property type="project" value="TreeGrafter"/>
</dbReference>
<evidence type="ECO:0000259" key="18">
    <source>
        <dbReference type="Pfam" id="PF00930"/>
    </source>
</evidence>
<evidence type="ECO:0000256" key="3">
    <source>
        <dbReference type="ARBA" id="ARBA00022475"/>
    </source>
</evidence>
<name>A0A7J8D4S1_ROUAE</name>
<dbReference type="AlphaFoldDB" id="A0A7J8D4S1"/>
<feature type="transmembrane region" description="Helical" evidence="16">
    <location>
        <begin position="95"/>
        <end position="116"/>
    </location>
</feature>
<keyword evidence="20" id="KW-1185">Reference proteome</keyword>
<evidence type="ECO:0000256" key="8">
    <source>
        <dbReference type="ARBA" id="ARBA00023157"/>
    </source>
</evidence>
<dbReference type="FunFam" id="2.140.10.30:FF:000001">
    <property type="entry name" value="Dipeptidyl peptidase 4"/>
    <property type="match status" value="1"/>
</dbReference>
<keyword evidence="9" id="KW-0325">Glycoprotein</keyword>
<feature type="region of interest" description="Disordered" evidence="15">
    <location>
        <begin position="1"/>
        <end position="87"/>
    </location>
</feature>
<dbReference type="Proteomes" id="UP000593571">
    <property type="component" value="Unassembled WGS sequence"/>
</dbReference>
<keyword evidence="3" id="KW-1003">Cell membrane</keyword>
<feature type="domain" description="Peptidase S9 prolyl oligopeptidase catalytic" evidence="17">
    <location>
        <begin position="641"/>
        <end position="847"/>
    </location>
</feature>
<evidence type="ECO:0000256" key="11">
    <source>
        <dbReference type="ARBA" id="ARBA00042016"/>
    </source>
</evidence>
<dbReference type="GO" id="GO:1901379">
    <property type="term" value="P:regulation of potassium ion transmembrane transport"/>
    <property type="evidence" value="ECO:0007669"/>
    <property type="project" value="TreeGrafter"/>
</dbReference>
<dbReference type="GO" id="GO:0006508">
    <property type="term" value="P:proteolysis"/>
    <property type="evidence" value="ECO:0007669"/>
    <property type="project" value="InterPro"/>
</dbReference>
<dbReference type="InterPro" id="IPR002469">
    <property type="entry name" value="Peptidase_S9B_N"/>
</dbReference>
<evidence type="ECO:0000313" key="19">
    <source>
        <dbReference type="EMBL" id="KAF6418244.1"/>
    </source>
</evidence>
<keyword evidence="5" id="KW-0735">Signal-anchor</keyword>
<comment type="caution">
    <text evidence="19">The sequence shown here is derived from an EMBL/GenBank/DDBJ whole genome shotgun (WGS) entry which is preliminary data.</text>
</comment>
<evidence type="ECO:0000256" key="10">
    <source>
        <dbReference type="ARBA" id="ARBA00041991"/>
    </source>
</evidence>
<dbReference type="SUPFAM" id="SSF53474">
    <property type="entry name" value="alpha/beta-Hydrolases"/>
    <property type="match status" value="1"/>
</dbReference>
<dbReference type="PANTHER" id="PTHR11731">
    <property type="entry name" value="PROTEASE FAMILY S9B,C DIPEPTIDYL-PEPTIDASE IV-RELATED"/>
    <property type="match status" value="1"/>
</dbReference>
<comment type="subunit">
    <text evidence="14">Homodimer (in vitro). Interacts with KCND2. Identified in a complex with KCND2 and KCNIP2. Forms an octameric complex composed of four DPP6 subunits bound to the KCND2 tetramer. Interacts with KCND3; this interaction modulates the channel gating kinetics namely channel activation and inactivation kinetics and rate of recovery from inactivation.</text>
</comment>
<evidence type="ECO:0000256" key="14">
    <source>
        <dbReference type="ARBA" id="ARBA00046476"/>
    </source>
</evidence>
<evidence type="ECO:0000259" key="17">
    <source>
        <dbReference type="Pfam" id="PF00326"/>
    </source>
</evidence>
<dbReference type="Pfam" id="PF00326">
    <property type="entry name" value="Peptidase_S9"/>
    <property type="match status" value="1"/>
</dbReference>
<dbReference type="EMBL" id="JACASE010000013">
    <property type="protein sequence ID" value="KAF6418244.1"/>
    <property type="molecule type" value="Genomic_DNA"/>
</dbReference>
<dbReference type="InterPro" id="IPR029058">
    <property type="entry name" value="AB_hydrolase_fold"/>
</dbReference>
<organism evidence="19 20">
    <name type="scientific">Rousettus aegyptiacus</name>
    <name type="common">Egyptian fruit bat</name>
    <name type="synonym">Pteropus aegyptiacus</name>
    <dbReference type="NCBI Taxonomy" id="9407"/>
    <lineage>
        <taxon>Eukaryota</taxon>
        <taxon>Metazoa</taxon>
        <taxon>Chordata</taxon>
        <taxon>Craniata</taxon>
        <taxon>Vertebrata</taxon>
        <taxon>Euteleostomi</taxon>
        <taxon>Mammalia</taxon>
        <taxon>Eutheria</taxon>
        <taxon>Laurasiatheria</taxon>
        <taxon>Chiroptera</taxon>
        <taxon>Yinpterochiroptera</taxon>
        <taxon>Pteropodoidea</taxon>
        <taxon>Pteropodidae</taxon>
        <taxon>Rousettinae</taxon>
        <taxon>Rousettus</taxon>
    </lineage>
</organism>
<evidence type="ECO:0000256" key="16">
    <source>
        <dbReference type="SAM" id="Phobius"/>
    </source>
</evidence>
<evidence type="ECO:0000256" key="2">
    <source>
        <dbReference type="ARBA" id="ARBA00006150"/>
    </source>
</evidence>
<comment type="similarity">
    <text evidence="2">Belongs to the peptidase S9B family.</text>
</comment>
<dbReference type="GO" id="GO:0008236">
    <property type="term" value="F:serine-type peptidase activity"/>
    <property type="evidence" value="ECO:0007669"/>
    <property type="project" value="InterPro"/>
</dbReference>
<dbReference type="OrthoDB" id="16520at2759"/>
<dbReference type="InterPro" id="IPR001375">
    <property type="entry name" value="Peptidase_S9_cat"/>
</dbReference>
<evidence type="ECO:0000256" key="15">
    <source>
        <dbReference type="SAM" id="MobiDB-lite"/>
    </source>
</evidence>
<feature type="domain" description="Dipeptidylpeptidase IV N-terminal" evidence="18">
    <location>
        <begin position="194"/>
        <end position="559"/>
    </location>
</feature>
<evidence type="ECO:0000256" key="12">
    <source>
        <dbReference type="ARBA" id="ARBA00044990"/>
    </source>
</evidence>
<dbReference type="InterPro" id="IPR050278">
    <property type="entry name" value="Serine_Prot_S9B/DPPIV"/>
</dbReference>
<evidence type="ECO:0000256" key="9">
    <source>
        <dbReference type="ARBA" id="ARBA00023180"/>
    </source>
</evidence>
<evidence type="ECO:0000256" key="4">
    <source>
        <dbReference type="ARBA" id="ARBA00022692"/>
    </source>
</evidence>
<keyword evidence="7 16" id="KW-0472">Membrane</keyword>
<evidence type="ECO:0000256" key="1">
    <source>
        <dbReference type="ARBA" id="ARBA00004401"/>
    </source>
</evidence>
<dbReference type="Pfam" id="PF00930">
    <property type="entry name" value="DPPIV_N"/>
    <property type="match status" value="1"/>
</dbReference>
<keyword evidence="4 16" id="KW-0812">Transmembrane</keyword>
<gene>
    <name evidence="19" type="ORF">HJG63_004096</name>
</gene>
<dbReference type="FunFam" id="3.40.50.1820:FF:000003">
    <property type="entry name" value="Dipeptidyl peptidase 4"/>
    <property type="match status" value="1"/>
</dbReference>
<evidence type="ECO:0000313" key="20">
    <source>
        <dbReference type="Proteomes" id="UP000593571"/>
    </source>
</evidence>
<evidence type="ECO:0000256" key="7">
    <source>
        <dbReference type="ARBA" id="ARBA00023136"/>
    </source>
</evidence>
<dbReference type="SUPFAM" id="SSF82171">
    <property type="entry name" value="DPP6 N-terminal domain-like"/>
    <property type="match status" value="1"/>
</dbReference>
<evidence type="ECO:0000256" key="6">
    <source>
        <dbReference type="ARBA" id="ARBA00022989"/>
    </source>
</evidence>
<evidence type="ECO:0000256" key="13">
    <source>
        <dbReference type="ARBA" id="ARBA00044999"/>
    </source>
</evidence>
<reference evidence="19 20" key="1">
    <citation type="journal article" date="2020" name="Nature">
        <title>Six reference-quality genomes reveal evolution of bat adaptations.</title>
        <authorList>
            <person name="Jebb D."/>
            <person name="Huang Z."/>
            <person name="Pippel M."/>
            <person name="Hughes G.M."/>
            <person name="Lavrichenko K."/>
            <person name="Devanna P."/>
            <person name="Winkler S."/>
            <person name="Jermiin L.S."/>
            <person name="Skirmuntt E.C."/>
            <person name="Katzourakis A."/>
            <person name="Burkitt-Gray L."/>
            <person name="Ray D.A."/>
            <person name="Sullivan K.A.M."/>
            <person name="Roscito J.G."/>
            <person name="Kirilenko B.M."/>
            <person name="Davalos L.M."/>
            <person name="Corthals A.P."/>
            <person name="Power M.L."/>
            <person name="Jones G."/>
            <person name="Ransome R.D."/>
            <person name="Dechmann D.K.N."/>
            <person name="Locatelli A.G."/>
            <person name="Puechmaille S.J."/>
            <person name="Fedrigo O."/>
            <person name="Jarvis E.D."/>
            <person name="Hiller M."/>
            <person name="Vernes S.C."/>
            <person name="Myers E.W."/>
            <person name="Teeling E.C."/>
        </authorList>
    </citation>
    <scope>NUCLEOTIDE SEQUENCE [LARGE SCALE GENOMIC DNA]</scope>
    <source>
        <strain evidence="19">MRouAeg1</strain>
        <tissue evidence="19">Muscle</tissue>
    </source>
</reference>
<comment type="subcellular location">
    <subcellularLocation>
        <location evidence="1">Cell membrane</location>
        <topology evidence="1">Single-pass type II membrane protein</topology>
    </subcellularLocation>
</comment>
<dbReference type="Gene3D" id="2.140.10.30">
    <property type="entry name" value="Dipeptidylpeptidase IV, N-terminal domain"/>
    <property type="match status" value="1"/>
</dbReference>